<feature type="site" description="Important for catalytic activity, responsible for pKa modulation of the active site Glu and correct orientation of both the proton donor and substrate" evidence="5">
    <location>
        <position position="121"/>
    </location>
</feature>
<dbReference type="RefSeq" id="WP_073282286.1">
    <property type="nucleotide sequence ID" value="NZ_FRCP01000005.1"/>
</dbReference>
<dbReference type="CDD" id="cd18617">
    <property type="entry name" value="GH43_XynB-like"/>
    <property type="match status" value="1"/>
</dbReference>
<dbReference type="GO" id="GO:0004553">
    <property type="term" value="F:hydrolase activity, hydrolyzing O-glycosyl compounds"/>
    <property type="evidence" value="ECO:0007669"/>
    <property type="project" value="InterPro"/>
</dbReference>
<dbReference type="InterPro" id="IPR006710">
    <property type="entry name" value="Glyco_hydro_43"/>
</dbReference>
<dbReference type="Gene3D" id="2.115.10.20">
    <property type="entry name" value="Glycosyl hydrolase domain, family 43"/>
    <property type="match status" value="1"/>
</dbReference>
<keyword evidence="2 6" id="KW-0378">Hydrolase</keyword>
<evidence type="ECO:0000313" key="9">
    <source>
        <dbReference type="Proteomes" id="UP000184038"/>
    </source>
</evidence>
<keyword evidence="9" id="KW-1185">Reference proteome</keyword>
<protein>
    <submittedName>
        <fullName evidence="8">Alpha-N-arabinofuranosidase</fullName>
    </submittedName>
</protein>
<feature type="active site" description="Proton donor" evidence="4">
    <location>
        <position position="183"/>
    </location>
</feature>
<organism evidence="8 9">
    <name type="scientific">Anaerosporobacter mobilis DSM 15930</name>
    <dbReference type="NCBI Taxonomy" id="1120996"/>
    <lineage>
        <taxon>Bacteria</taxon>
        <taxon>Bacillati</taxon>
        <taxon>Bacillota</taxon>
        <taxon>Clostridia</taxon>
        <taxon>Lachnospirales</taxon>
        <taxon>Lachnospiraceae</taxon>
        <taxon>Anaerosporobacter</taxon>
    </lineage>
</organism>
<proteinExistence type="inferred from homology"/>
<dbReference type="OrthoDB" id="9801455at2"/>
<dbReference type="GO" id="GO:0005975">
    <property type="term" value="P:carbohydrate metabolic process"/>
    <property type="evidence" value="ECO:0007669"/>
    <property type="project" value="InterPro"/>
</dbReference>
<evidence type="ECO:0000256" key="5">
    <source>
        <dbReference type="PIRSR" id="PIRSR606710-2"/>
    </source>
</evidence>
<evidence type="ECO:0000256" key="2">
    <source>
        <dbReference type="ARBA" id="ARBA00022801"/>
    </source>
</evidence>
<sequence>MKVTNPILPGYYPDPSICAVGEDFYLVNSTFTYFPGVPIFHSRDLKNWTQIGNVLTRKSQVSLDDQWHSGGIFAPSIRYHDGTFYMITTNVGGGGNFYVTATDPAGPWSEPYFLVGADGIDPTLFFDVDGKAYYVGQRANSDGEAYWGDCEIWIQELDLKAGILLGNSRVLWRGSMNPSNWVEGPHLYRIGDYYYVMIAEGGTGFEHSVTIARSKELFGSYESCPRNPIVTHRHLGKNNPIINTGHGDLVQDKNGEWYMVLLASRPKQGYCNMGRETFLAKVDWEDGWPVVNKGFGIITDEIEVPLEEQEQTYHNHCYHFYEKKWDPHFVFLHNPDESAYEILPEQGILRMHARKETIDDLVSSTYVGVRQQHHRFQASTRLTCNIVEGEEAGMAIVQSNEYYLTVTVVKEDDKTYMKALMRNNEESFELGRKEIMPRPLVITVSGQDQVLSIRYKQDGKEQVLAQNINTNTLSTEVAGGFVGCTIGMYITSKGRESNSFADFNWLSYTGL</sequence>
<evidence type="ECO:0000259" key="7">
    <source>
        <dbReference type="Pfam" id="PF17851"/>
    </source>
</evidence>
<dbReference type="STRING" id="1120996.SAMN02746066_00444"/>
<dbReference type="PANTHER" id="PTHR42812:SF12">
    <property type="entry name" value="BETA-XYLOSIDASE-RELATED"/>
    <property type="match status" value="1"/>
</dbReference>
<dbReference type="InterPro" id="IPR023296">
    <property type="entry name" value="Glyco_hydro_beta-prop_sf"/>
</dbReference>
<gene>
    <name evidence="8" type="ORF">SAMN02746066_00444</name>
</gene>
<dbReference type="InterPro" id="IPR041542">
    <property type="entry name" value="GH43_C2"/>
</dbReference>
<dbReference type="Proteomes" id="UP000184038">
    <property type="component" value="Unassembled WGS sequence"/>
</dbReference>
<evidence type="ECO:0000256" key="1">
    <source>
        <dbReference type="ARBA" id="ARBA00009865"/>
    </source>
</evidence>
<dbReference type="InterPro" id="IPR013320">
    <property type="entry name" value="ConA-like_dom_sf"/>
</dbReference>
<dbReference type="Pfam" id="PF17851">
    <property type="entry name" value="GH43_C2"/>
    <property type="match status" value="1"/>
</dbReference>
<evidence type="ECO:0000256" key="6">
    <source>
        <dbReference type="RuleBase" id="RU361187"/>
    </source>
</evidence>
<dbReference type="InterPro" id="IPR051795">
    <property type="entry name" value="Glycosyl_Hydrlase_43"/>
</dbReference>
<dbReference type="EMBL" id="FRCP01000005">
    <property type="protein sequence ID" value="SHL99713.1"/>
    <property type="molecule type" value="Genomic_DNA"/>
</dbReference>
<name>A0A1M7F6W2_9FIRM</name>
<evidence type="ECO:0000256" key="4">
    <source>
        <dbReference type="PIRSR" id="PIRSR606710-1"/>
    </source>
</evidence>
<dbReference type="SUPFAM" id="SSF75005">
    <property type="entry name" value="Arabinanase/levansucrase/invertase"/>
    <property type="match status" value="1"/>
</dbReference>
<feature type="active site" description="Proton acceptor" evidence="4">
    <location>
        <position position="14"/>
    </location>
</feature>
<dbReference type="PANTHER" id="PTHR42812">
    <property type="entry name" value="BETA-XYLOSIDASE"/>
    <property type="match status" value="1"/>
</dbReference>
<feature type="domain" description="Beta-xylosidase C-terminal Concanavalin A-like" evidence="7">
    <location>
        <begin position="318"/>
        <end position="509"/>
    </location>
</feature>
<evidence type="ECO:0000256" key="3">
    <source>
        <dbReference type="ARBA" id="ARBA00023295"/>
    </source>
</evidence>
<dbReference type="Gene3D" id="2.60.120.200">
    <property type="match status" value="1"/>
</dbReference>
<evidence type="ECO:0000313" key="8">
    <source>
        <dbReference type="EMBL" id="SHL99713.1"/>
    </source>
</evidence>
<comment type="similarity">
    <text evidence="1 6">Belongs to the glycosyl hydrolase 43 family.</text>
</comment>
<dbReference type="AlphaFoldDB" id="A0A1M7F6W2"/>
<accession>A0A1M7F6W2</accession>
<keyword evidence="3 6" id="KW-0326">Glycosidase</keyword>
<reference evidence="8 9" key="1">
    <citation type="submission" date="2016-11" db="EMBL/GenBank/DDBJ databases">
        <authorList>
            <person name="Jaros S."/>
            <person name="Januszkiewicz K."/>
            <person name="Wedrychowicz H."/>
        </authorList>
    </citation>
    <scope>NUCLEOTIDE SEQUENCE [LARGE SCALE GENOMIC DNA]</scope>
    <source>
        <strain evidence="8 9">DSM 15930</strain>
    </source>
</reference>
<dbReference type="Pfam" id="PF04616">
    <property type="entry name" value="Glyco_hydro_43"/>
    <property type="match status" value="1"/>
</dbReference>
<dbReference type="SUPFAM" id="SSF49899">
    <property type="entry name" value="Concanavalin A-like lectins/glucanases"/>
    <property type="match status" value="1"/>
</dbReference>